<dbReference type="Proteomes" id="UP000198211">
    <property type="component" value="Unassembled WGS sequence"/>
</dbReference>
<proteinExistence type="predicted"/>
<dbReference type="InterPro" id="IPR043502">
    <property type="entry name" value="DNA/RNA_pol_sf"/>
</dbReference>
<evidence type="ECO:0000313" key="1">
    <source>
        <dbReference type="EMBL" id="OWZ12739.1"/>
    </source>
</evidence>
<dbReference type="AlphaFoldDB" id="A0A225W6F7"/>
<reference evidence="2" key="1">
    <citation type="submission" date="2017-03" db="EMBL/GenBank/DDBJ databases">
        <title>Phytopthora megakarya and P. palmivora, two closely related causual agents of cacao black pod achieved similar genome size and gene model numbers by different mechanisms.</title>
        <authorList>
            <person name="Ali S."/>
            <person name="Shao J."/>
            <person name="Larry D.J."/>
            <person name="Kronmiller B."/>
            <person name="Shen D."/>
            <person name="Strem M.D."/>
            <person name="Melnick R.L."/>
            <person name="Guiltinan M.J."/>
            <person name="Tyler B.M."/>
            <person name="Meinhardt L.W."/>
            <person name="Bailey B.A."/>
        </authorList>
    </citation>
    <scope>NUCLEOTIDE SEQUENCE [LARGE SCALE GENOMIC DNA]</scope>
    <source>
        <strain evidence="2">zdho120</strain>
    </source>
</reference>
<organism evidence="1 2">
    <name type="scientific">Phytophthora megakarya</name>
    <dbReference type="NCBI Taxonomy" id="4795"/>
    <lineage>
        <taxon>Eukaryota</taxon>
        <taxon>Sar</taxon>
        <taxon>Stramenopiles</taxon>
        <taxon>Oomycota</taxon>
        <taxon>Peronosporomycetes</taxon>
        <taxon>Peronosporales</taxon>
        <taxon>Peronosporaceae</taxon>
        <taxon>Phytophthora</taxon>
    </lineage>
</organism>
<gene>
    <name evidence="1" type="ORF">PHMEG_00014053</name>
</gene>
<keyword evidence="2" id="KW-1185">Reference proteome</keyword>
<dbReference type="InterPro" id="IPR043128">
    <property type="entry name" value="Rev_trsase/Diguanyl_cyclase"/>
</dbReference>
<comment type="caution">
    <text evidence="1">The sequence shown here is derived from an EMBL/GenBank/DDBJ whole genome shotgun (WGS) entry which is preliminary data.</text>
</comment>
<dbReference type="OrthoDB" id="117615at2759"/>
<name>A0A225W6F7_9STRA</name>
<evidence type="ECO:0000313" key="2">
    <source>
        <dbReference type="Proteomes" id="UP000198211"/>
    </source>
</evidence>
<protein>
    <submittedName>
        <fullName evidence="1">Retrotransposon protein</fullName>
    </submittedName>
</protein>
<dbReference type="Gene3D" id="3.30.70.270">
    <property type="match status" value="1"/>
</dbReference>
<dbReference type="SUPFAM" id="SSF56672">
    <property type="entry name" value="DNA/RNA polymerases"/>
    <property type="match status" value="1"/>
</dbReference>
<sequence length="142" mass="16119">MPRLRISSWVQQRVPWGNGILSWLDDILVYAEDEETLQMLLDKVLRHCEGYSLKLHLKNGVENQLGRRHQALTRASSGTCGHLPETVADPQQYLRAGYGMRQIIPKYTRVAAELYDVLGRTTKEPSSSKKRALAGVKWMNVG</sequence>
<dbReference type="EMBL" id="NBNE01001766">
    <property type="protein sequence ID" value="OWZ12739.1"/>
    <property type="molecule type" value="Genomic_DNA"/>
</dbReference>
<accession>A0A225W6F7</accession>